<dbReference type="Proteomes" id="UP000887563">
    <property type="component" value="Unplaced"/>
</dbReference>
<organism evidence="1 2">
    <name type="scientific">Meloidogyne incognita</name>
    <name type="common">Southern root-knot nematode worm</name>
    <name type="synonym">Oxyuris incognita</name>
    <dbReference type="NCBI Taxonomy" id="6306"/>
    <lineage>
        <taxon>Eukaryota</taxon>
        <taxon>Metazoa</taxon>
        <taxon>Ecdysozoa</taxon>
        <taxon>Nematoda</taxon>
        <taxon>Chromadorea</taxon>
        <taxon>Rhabditida</taxon>
        <taxon>Tylenchina</taxon>
        <taxon>Tylenchomorpha</taxon>
        <taxon>Tylenchoidea</taxon>
        <taxon>Meloidogynidae</taxon>
        <taxon>Meloidogyninae</taxon>
        <taxon>Meloidogyne</taxon>
        <taxon>Meloidogyne incognita group</taxon>
    </lineage>
</organism>
<evidence type="ECO:0000313" key="2">
    <source>
        <dbReference type="WBParaSite" id="Minc3s00824g17783"/>
    </source>
</evidence>
<keyword evidence="1" id="KW-1185">Reference proteome</keyword>
<accession>A0A914LZ67</accession>
<dbReference type="WBParaSite" id="Minc3s00824g17783">
    <property type="protein sequence ID" value="Minc3s00824g17783"/>
    <property type="gene ID" value="Minc3s00824g17783"/>
</dbReference>
<protein>
    <submittedName>
        <fullName evidence="2">Uncharacterized protein</fullName>
    </submittedName>
</protein>
<name>A0A914LZ67_MELIC</name>
<evidence type="ECO:0000313" key="1">
    <source>
        <dbReference type="Proteomes" id="UP000887563"/>
    </source>
</evidence>
<proteinExistence type="predicted"/>
<dbReference type="AlphaFoldDB" id="A0A914LZ67"/>
<sequence length="86" mass="10140">MPYSFVTEEIISNEVHNKFIFMVNPNASEFYITLMHGEPDENEYIGRTVYGLFVNFTENTVTFYSMEFIPLYQEHDLQSVSGRTIR</sequence>
<reference evidence="2" key="1">
    <citation type="submission" date="2022-11" db="UniProtKB">
        <authorList>
            <consortium name="WormBaseParasite"/>
        </authorList>
    </citation>
    <scope>IDENTIFICATION</scope>
</reference>